<keyword evidence="2 4" id="KW-0808">Transferase</keyword>
<dbReference type="Gene3D" id="3.40.47.10">
    <property type="match status" value="2"/>
</dbReference>
<dbReference type="PANTHER" id="PTHR43365">
    <property type="entry name" value="BLR7806 PROTEIN"/>
    <property type="match status" value="1"/>
</dbReference>
<dbReference type="InterPro" id="IPR002155">
    <property type="entry name" value="Thiolase"/>
</dbReference>
<dbReference type="EC" id="2.3.1.9" evidence="7"/>
<evidence type="ECO:0000313" key="7">
    <source>
        <dbReference type="EMBL" id="MBB4705450.1"/>
    </source>
</evidence>
<reference evidence="7 8" key="1">
    <citation type="submission" date="2020-08" db="EMBL/GenBank/DDBJ databases">
        <title>Sequencing the genomes of 1000 actinobacteria strains.</title>
        <authorList>
            <person name="Klenk H.-P."/>
        </authorList>
    </citation>
    <scope>NUCLEOTIDE SEQUENCE [LARGE SCALE GENOMIC DNA]</scope>
    <source>
        <strain evidence="7 8">DSM 45784</strain>
    </source>
</reference>
<evidence type="ECO:0000256" key="3">
    <source>
        <dbReference type="ARBA" id="ARBA00023315"/>
    </source>
</evidence>
<comment type="caution">
    <text evidence="7">The sequence shown here is derived from an EMBL/GenBank/DDBJ whole genome shotgun (WGS) entry which is preliminary data.</text>
</comment>
<evidence type="ECO:0000313" key="8">
    <source>
        <dbReference type="Proteomes" id="UP000542210"/>
    </source>
</evidence>
<dbReference type="GO" id="GO:0003985">
    <property type="term" value="F:acetyl-CoA C-acetyltransferase activity"/>
    <property type="evidence" value="ECO:0007669"/>
    <property type="project" value="UniProtKB-EC"/>
</dbReference>
<accession>A0A7W7DEL5</accession>
<sequence length="371" mass="38290">MTEAYIIGAVRTPAGRRDGGLATAHPADLGALVVRALIDRTGADPSAVDEIVLGCDDAAGPQGGNLARTCWLAAGMPPEVPGVTLDRRGGSSQQAVHAAARAVWSGSAGLVVAGGVRSVSMVPPSDAEPVAGSRGWRARYGGRAFPPLRAAETIAEKWDVSRLEMEEFAVRSHRRAARALGEWRFEREVVPAAGLLADEGPRPDLGLAELAALEPFAGGGRLTAALTAEPCDGAAAVLIASADAVRAHRLNPRARVHHASARACDPAAPPAFAAATARALDRTGMAADRLDVVEADEGYACLPLAWARETGVDSERINPNGGALALGDALGASGARTLTSLLHELERTGGRYGLQVAEDGSQAEVTIIERL</sequence>
<dbReference type="EMBL" id="JACHND010000001">
    <property type="protein sequence ID" value="MBB4705450.1"/>
    <property type="molecule type" value="Genomic_DNA"/>
</dbReference>
<dbReference type="CDD" id="cd00751">
    <property type="entry name" value="thiolase"/>
    <property type="match status" value="1"/>
</dbReference>
<feature type="domain" description="Thiolase N-terminal" evidence="5">
    <location>
        <begin position="5"/>
        <end position="242"/>
    </location>
</feature>
<organism evidence="7 8">
    <name type="scientific">Sphaerisporangium siamense</name>
    <dbReference type="NCBI Taxonomy" id="795645"/>
    <lineage>
        <taxon>Bacteria</taxon>
        <taxon>Bacillati</taxon>
        <taxon>Actinomycetota</taxon>
        <taxon>Actinomycetes</taxon>
        <taxon>Streptosporangiales</taxon>
        <taxon>Streptosporangiaceae</taxon>
        <taxon>Sphaerisporangium</taxon>
    </lineage>
</organism>
<name>A0A7W7DEL5_9ACTN</name>
<protein>
    <submittedName>
        <fullName evidence="7">Acetyl-CoA C-acetyltransferase</fullName>
        <ecNumber evidence="7">2.3.1.9</ecNumber>
    </submittedName>
</protein>
<dbReference type="PIRSF" id="PIRSF000429">
    <property type="entry name" value="Ac-CoA_Ac_transf"/>
    <property type="match status" value="1"/>
</dbReference>
<evidence type="ECO:0000256" key="1">
    <source>
        <dbReference type="ARBA" id="ARBA00010982"/>
    </source>
</evidence>
<keyword evidence="8" id="KW-1185">Reference proteome</keyword>
<dbReference type="RefSeq" id="WP_184887179.1">
    <property type="nucleotide sequence ID" value="NZ_BOOV01000020.1"/>
</dbReference>
<evidence type="ECO:0000259" key="6">
    <source>
        <dbReference type="Pfam" id="PF02803"/>
    </source>
</evidence>
<dbReference type="SUPFAM" id="SSF53901">
    <property type="entry name" value="Thiolase-like"/>
    <property type="match status" value="2"/>
</dbReference>
<proteinExistence type="inferred from homology"/>
<dbReference type="InterPro" id="IPR020616">
    <property type="entry name" value="Thiolase_N"/>
</dbReference>
<dbReference type="Proteomes" id="UP000542210">
    <property type="component" value="Unassembled WGS sequence"/>
</dbReference>
<keyword evidence="3 4" id="KW-0012">Acyltransferase</keyword>
<gene>
    <name evidence="7" type="ORF">BJ982_006994</name>
</gene>
<dbReference type="NCBIfam" id="TIGR01930">
    <property type="entry name" value="AcCoA-C-Actrans"/>
    <property type="match status" value="1"/>
</dbReference>
<comment type="similarity">
    <text evidence="1 4">Belongs to the thiolase-like superfamily. Thiolase family.</text>
</comment>
<dbReference type="InterPro" id="IPR020617">
    <property type="entry name" value="Thiolase_C"/>
</dbReference>
<dbReference type="Pfam" id="PF00108">
    <property type="entry name" value="Thiolase_N"/>
    <property type="match status" value="1"/>
</dbReference>
<evidence type="ECO:0000259" key="5">
    <source>
        <dbReference type="Pfam" id="PF00108"/>
    </source>
</evidence>
<feature type="domain" description="Thiolase C-terminal" evidence="6">
    <location>
        <begin position="251"/>
        <end position="369"/>
    </location>
</feature>
<dbReference type="AlphaFoldDB" id="A0A7W7DEL5"/>
<dbReference type="PANTHER" id="PTHR43365:SF1">
    <property type="entry name" value="ACETYL-COA C-ACYLTRANSFERASE"/>
    <property type="match status" value="1"/>
</dbReference>
<dbReference type="Pfam" id="PF02803">
    <property type="entry name" value="Thiolase_C"/>
    <property type="match status" value="1"/>
</dbReference>
<evidence type="ECO:0000256" key="4">
    <source>
        <dbReference type="RuleBase" id="RU003557"/>
    </source>
</evidence>
<evidence type="ECO:0000256" key="2">
    <source>
        <dbReference type="ARBA" id="ARBA00022679"/>
    </source>
</evidence>
<dbReference type="InterPro" id="IPR016039">
    <property type="entry name" value="Thiolase-like"/>
</dbReference>